<accession>A0A518RE36</accession>
<dbReference type="EMBL" id="CP042239">
    <property type="protein sequence ID" value="QDX25696.1"/>
    <property type="molecule type" value="Genomic_DNA"/>
</dbReference>
<evidence type="ECO:0000256" key="2">
    <source>
        <dbReference type="SAM" id="Phobius"/>
    </source>
</evidence>
<keyword evidence="2" id="KW-0812">Transmembrane</keyword>
<dbReference type="OrthoDB" id="7569414at2"/>
<feature type="region of interest" description="Disordered" evidence="1">
    <location>
        <begin position="77"/>
        <end position="144"/>
    </location>
</feature>
<feature type="compositionally biased region" description="Basic and acidic residues" evidence="1">
    <location>
        <begin position="86"/>
        <end position="108"/>
    </location>
</feature>
<evidence type="ECO:0000313" key="4">
    <source>
        <dbReference type="Proteomes" id="UP000318055"/>
    </source>
</evidence>
<keyword evidence="2" id="KW-0472">Membrane</keyword>
<keyword evidence="2" id="KW-1133">Transmembrane helix</keyword>
<feature type="compositionally biased region" description="Low complexity" evidence="1">
    <location>
        <begin position="115"/>
        <end position="127"/>
    </location>
</feature>
<feature type="compositionally biased region" description="Polar residues" evidence="1">
    <location>
        <begin position="1"/>
        <end position="14"/>
    </location>
</feature>
<reference evidence="3 4" key="1">
    <citation type="submission" date="2019-07" db="EMBL/GenBank/DDBJ databases">
        <title>Sphingomonas alkalisoli sp. nov., isolated from rhizosphere soil of Suaedae salsa.</title>
        <authorList>
            <person name="Zhang H."/>
            <person name="Xu L."/>
            <person name="Zhang J.-X."/>
            <person name="Sun J.-Q."/>
        </authorList>
    </citation>
    <scope>NUCLEOTIDE SEQUENCE [LARGE SCALE GENOMIC DNA]</scope>
    <source>
        <strain evidence="3 4">XS-10</strain>
    </source>
</reference>
<dbReference type="AlphaFoldDB" id="A0A518RE36"/>
<sequence length="144" mass="14714">MATRTASPKSRSGTRPSAPRKSRARKASAKTQETVGKGGATTAVAGALRRNAWPLAGALAAGAAAAAAIFFTRRDADAPASGHPAPDLERDDHPGPDDRAAPHFRPDMDAEMTAADRAALAPALERPTLVAGSETDTAAPVTRP</sequence>
<keyword evidence="4" id="KW-1185">Reference proteome</keyword>
<feature type="region of interest" description="Disordered" evidence="1">
    <location>
        <begin position="1"/>
        <end position="41"/>
    </location>
</feature>
<organism evidence="3 4">
    <name type="scientific">Sphingomonas suaedae</name>
    <dbReference type="NCBI Taxonomy" id="2599297"/>
    <lineage>
        <taxon>Bacteria</taxon>
        <taxon>Pseudomonadati</taxon>
        <taxon>Pseudomonadota</taxon>
        <taxon>Alphaproteobacteria</taxon>
        <taxon>Sphingomonadales</taxon>
        <taxon>Sphingomonadaceae</taxon>
        <taxon>Sphingomonas</taxon>
    </lineage>
</organism>
<gene>
    <name evidence="3" type="ORF">FPZ54_06455</name>
</gene>
<feature type="compositionally biased region" description="Basic residues" evidence="1">
    <location>
        <begin position="18"/>
        <end position="28"/>
    </location>
</feature>
<dbReference type="Proteomes" id="UP000318055">
    <property type="component" value="Chromosome"/>
</dbReference>
<evidence type="ECO:0000256" key="1">
    <source>
        <dbReference type="SAM" id="MobiDB-lite"/>
    </source>
</evidence>
<dbReference type="RefSeq" id="WP_145845854.1">
    <property type="nucleotide sequence ID" value="NZ_CP042239.1"/>
</dbReference>
<feature type="transmembrane region" description="Helical" evidence="2">
    <location>
        <begin position="52"/>
        <end position="71"/>
    </location>
</feature>
<protein>
    <submittedName>
        <fullName evidence="3">Uncharacterized protein</fullName>
    </submittedName>
</protein>
<evidence type="ECO:0000313" key="3">
    <source>
        <dbReference type="EMBL" id="QDX25696.1"/>
    </source>
</evidence>
<dbReference type="KEGG" id="ssua:FPZ54_06455"/>
<proteinExistence type="predicted"/>
<name>A0A518RE36_9SPHN</name>